<evidence type="ECO:0000256" key="13">
    <source>
        <dbReference type="SAM" id="MobiDB-lite"/>
    </source>
</evidence>
<dbReference type="AlphaFoldDB" id="A0A1S9RX84"/>
<dbReference type="PROSITE" id="PS00047">
    <property type="entry name" value="HISTONE_H4"/>
    <property type="match status" value="1"/>
</dbReference>
<dbReference type="PRINTS" id="PR00623">
    <property type="entry name" value="HISTONEH4"/>
</dbReference>
<keyword evidence="9 12" id="KW-0238">DNA-binding</keyword>
<feature type="compositionally biased region" description="Low complexity" evidence="13">
    <location>
        <begin position="681"/>
        <end position="691"/>
    </location>
</feature>
<dbReference type="InterPro" id="IPR005036">
    <property type="entry name" value="CBM21_dom"/>
</dbReference>
<evidence type="ECO:0000259" key="14">
    <source>
        <dbReference type="PROSITE" id="PS51159"/>
    </source>
</evidence>
<accession>A0A1S9RX84</accession>
<dbReference type="InterPro" id="IPR009072">
    <property type="entry name" value="Histone-fold"/>
</dbReference>
<dbReference type="InterPro" id="IPR001951">
    <property type="entry name" value="Histone_H4"/>
</dbReference>
<sequence>MPYTAPVKSLLAAQHIEYTNLPSDTRPERPGVARSASHRLQNSRSYSSTSYVRRHRRSPSISKSNGLSSSEPPSRISPTIDPHASLRQSPPPLNNAAIPPGAVISPPESVTNSSDEESSEPKDEIKFEELEAAVRSIEQRREYSPEREMMRASDESGTEAQSSSSQALPTHQSKPKPNYLRLSKESRKISHSRSSTETAVDIRREQALTSSPDDSDADSTPKPPMVRKKSGELVRPALRPATARRRPSSMPGTPVYAKAVHFDSQLEHIRHFLQLDRPLAVSAETSPVDSHDGDTEFPFGLDANKSSSSWEWELRLPNFPKDAPHSATHAVRLERLFLSADKKSLIGSVSVANLAFHKHVAARFTFDNWRTVSEVVAVYSHDVRRKHTHDGHDRFTFDIKLDDQANLESKTMFVCIRYNVDGQEHWDNNNGLNYQVEFVKASKPAANKPSGGSRPALPRSRTFTGSHSGSRPQSVPPSFEDHADVGKKLPFANPFTANAGPPLSRSTSNDIDTVGPPKRREKPHPQAFGNRYDFGASLTAAMRTKTPVDRTTLTARARSSQTPEAPKAKPVEKDLGSRTDRISPVRNDARLEDLKPSSLVSSKPCHESSSYKELVDKYCFYGSPTNTPNQKPPNFANFTLNLKADEASKYFNTAAPSPPLSPRSLPRGDPIATEAPRSESRPASASPRVSPSMAFRYPYHQSTLQNGFMKDPQSSPVIRGGYDVSYLEVPESFFFPTFADSAFAPCGKGGKGLGKGGAKRHRKILRDNIQGITKPAIRRLARRGGVKRISAMIYEETRGVLKSFLESVIRDAVTYTEHAKRKTVTSLDVVYALKRQGRTLYGFGG</sequence>
<protein>
    <recommendedName>
        <fullName evidence="12">Histone H4</fullName>
    </recommendedName>
</protein>
<name>A0A1S9RX84_PENBI</name>
<reference evidence="16" key="1">
    <citation type="submission" date="2015-09" db="EMBL/GenBank/DDBJ databases">
        <authorList>
            <person name="Fill T.P."/>
            <person name="Baretta J.F."/>
            <person name="de Almeida L.G."/>
            <person name="Rocha M."/>
            <person name="de Souza D.H."/>
            <person name="Malavazi I."/>
            <person name="Cerdeira L.T."/>
            <person name="Hong H."/>
            <person name="Samborskyy M."/>
            <person name="de Vasconcelos A.T."/>
            <person name="Leadlay P."/>
            <person name="Rodrigues-Filho E."/>
        </authorList>
    </citation>
    <scope>NUCLEOTIDE SEQUENCE [LARGE SCALE GENOMIC DNA]</scope>
    <source>
        <strain evidence="16">LaBioMMi 136</strain>
    </source>
</reference>
<evidence type="ECO:0000256" key="10">
    <source>
        <dbReference type="ARBA" id="ARBA00023242"/>
    </source>
</evidence>
<dbReference type="EMBL" id="LJBN01000099">
    <property type="protein sequence ID" value="OOQ90105.1"/>
    <property type="molecule type" value="Genomic_DNA"/>
</dbReference>
<feature type="compositionally biased region" description="Basic and acidic residues" evidence="13">
    <location>
        <begin position="137"/>
        <end position="154"/>
    </location>
</feature>
<evidence type="ECO:0000256" key="4">
    <source>
        <dbReference type="ARBA" id="ARBA00006564"/>
    </source>
</evidence>
<comment type="function">
    <text evidence="1 12">Core component of nucleosome. Nucleosomes wrap and compact DNA into chromatin, limiting DNA accessibility to the cellular machineries which require DNA as a template. Histones thereby play a central role in transcription regulation, DNA repair, DNA replication and chromosomal stability. DNA accessibility is regulated via a complex set of post-translational modifications of histones, also called histone code, and nucleosome remodeling.</text>
</comment>
<evidence type="ECO:0000313" key="15">
    <source>
        <dbReference type="EMBL" id="OOQ90105.1"/>
    </source>
</evidence>
<dbReference type="GO" id="GO:0005634">
    <property type="term" value="C:nucleus"/>
    <property type="evidence" value="ECO:0007669"/>
    <property type="project" value="UniProtKB-SubCell"/>
</dbReference>
<gene>
    <name evidence="15" type="ORF">PEBR_05131</name>
</gene>
<comment type="subunit">
    <text evidence="5 12">The nucleosome is a histone octamer containing two molecules each of H2A, H2B, H3 and H4 assembled in one H3-H4 heterotetramer and two H2A-H2B heterodimers. The octamer wraps approximately 147 bp of DNA.</text>
</comment>
<feature type="region of interest" description="Disordered" evidence="13">
    <location>
        <begin position="18"/>
        <end position="252"/>
    </location>
</feature>
<dbReference type="InterPro" id="IPR019809">
    <property type="entry name" value="Histone_H4_CS"/>
</dbReference>
<dbReference type="GO" id="GO:0003677">
    <property type="term" value="F:DNA binding"/>
    <property type="evidence" value="ECO:0007669"/>
    <property type="project" value="UniProtKB-KW"/>
</dbReference>
<feature type="compositionally biased region" description="Basic and acidic residues" evidence="13">
    <location>
        <begin position="119"/>
        <end position="129"/>
    </location>
</feature>
<evidence type="ECO:0000256" key="11">
    <source>
        <dbReference type="ARBA" id="ARBA00023269"/>
    </source>
</evidence>
<dbReference type="Proteomes" id="UP000190744">
    <property type="component" value="Unassembled WGS sequence"/>
</dbReference>
<dbReference type="SUPFAM" id="SSF47113">
    <property type="entry name" value="Histone-fold"/>
    <property type="match status" value="1"/>
</dbReference>
<dbReference type="GO" id="GO:0030527">
    <property type="term" value="F:structural constituent of chromatin"/>
    <property type="evidence" value="ECO:0007669"/>
    <property type="project" value="InterPro"/>
</dbReference>
<evidence type="ECO:0000256" key="12">
    <source>
        <dbReference type="RuleBase" id="RU000528"/>
    </source>
</evidence>
<evidence type="ECO:0000313" key="16">
    <source>
        <dbReference type="Proteomes" id="UP000190744"/>
    </source>
</evidence>
<feature type="compositionally biased region" description="Polar residues" evidence="13">
    <location>
        <begin position="461"/>
        <end position="473"/>
    </location>
</feature>
<keyword evidence="7" id="KW-0488">Methylation</keyword>
<keyword evidence="11 12" id="KW-0544">Nucleosome core</keyword>
<keyword evidence="8" id="KW-0007">Acetylation</keyword>
<feature type="compositionally biased region" description="Polar residues" evidence="13">
    <location>
        <begin position="59"/>
        <end position="72"/>
    </location>
</feature>
<evidence type="ECO:0000256" key="5">
    <source>
        <dbReference type="ARBA" id="ARBA00011538"/>
    </source>
</evidence>
<feature type="compositionally biased region" description="Polar residues" evidence="13">
    <location>
        <begin position="158"/>
        <end position="172"/>
    </location>
</feature>
<dbReference type="PROSITE" id="PS51159">
    <property type="entry name" value="CBM21"/>
    <property type="match status" value="1"/>
</dbReference>
<comment type="similarity">
    <text evidence="4 12">Belongs to the histone H4 family.</text>
</comment>
<feature type="compositionally biased region" description="Polar residues" evidence="13">
    <location>
        <begin position="549"/>
        <end position="563"/>
    </location>
</feature>
<dbReference type="Pfam" id="PF15511">
    <property type="entry name" value="CENP-T_C"/>
    <property type="match status" value="1"/>
</dbReference>
<dbReference type="GO" id="GO:0046982">
    <property type="term" value="F:protein heterodimerization activity"/>
    <property type="evidence" value="ECO:0007669"/>
    <property type="project" value="InterPro"/>
</dbReference>
<dbReference type="GO" id="GO:0000786">
    <property type="term" value="C:nucleosome"/>
    <property type="evidence" value="ECO:0007669"/>
    <property type="project" value="UniProtKB-KW"/>
</dbReference>
<dbReference type="Gene3D" id="2.60.40.2440">
    <property type="entry name" value="Carbohydrate binding type-21 domain"/>
    <property type="match status" value="1"/>
</dbReference>
<proteinExistence type="inferred from homology"/>
<evidence type="ECO:0000256" key="1">
    <source>
        <dbReference type="ARBA" id="ARBA00002001"/>
    </source>
</evidence>
<feature type="domain" description="CBM21" evidence="14">
    <location>
        <begin position="325"/>
        <end position="437"/>
    </location>
</feature>
<dbReference type="Pfam" id="PF03370">
    <property type="entry name" value="CBM_21"/>
    <property type="match status" value="1"/>
</dbReference>
<evidence type="ECO:0000256" key="6">
    <source>
        <dbReference type="ARBA" id="ARBA00022454"/>
    </source>
</evidence>
<keyword evidence="6 12" id="KW-0158">Chromosome</keyword>
<feature type="region of interest" description="Disordered" evidence="13">
    <location>
        <begin position="652"/>
        <end position="691"/>
    </location>
</feature>
<feature type="region of interest" description="Disordered" evidence="13">
    <location>
        <begin position="443"/>
        <end position="605"/>
    </location>
</feature>
<evidence type="ECO:0000256" key="8">
    <source>
        <dbReference type="ARBA" id="ARBA00022990"/>
    </source>
</evidence>
<dbReference type="SMART" id="SM00417">
    <property type="entry name" value="H4"/>
    <property type="match status" value="1"/>
</dbReference>
<comment type="caution">
    <text evidence="15">The sequence shown here is derived from an EMBL/GenBank/DDBJ whole genome shotgun (WGS) entry which is preliminary data.</text>
</comment>
<dbReference type="FunFam" id="1.10.20.10:FF:000007">
    <property type="entry name" value="Histone H4"/>
    <property type="match status" value="1"/>
</dbReference>
<dbReference type="CDD" id="cd22912">
    <property type="entry name" value="HFD_H4"/>
    <property type="match status" value="1"/>
</dbReference>
<dbReference type="Gene3D" id="1.10.20.10">
    <property type="entry name" value="Histone, subunit A"/>
    <property type="match status" value="1"/>
</dbReference>
<dbReference type="InterPro" id="IPR038175">
    <property type="entry name" value="CBM21_dom_sf"/>
</dbReference>
<feature type="compositionally biased region" description="Basic and acidic residues" evidence="13">
    <location>
        <begin position="566"/>
        <end position="595"/>
    </location>
</feature>
<comment type="subcellular location">
    <subcellularLocation>
        <location evidence="3">Chromosome</location>
    </subcellularLocation>
    <subcellularLocation>
        <location evidence="2">Nucleus</location>
    </subcellularLocation>
</comment>
<evidence type="ECO:0000256" key="7">
    <source>
        <dbReference type="ARBA" id="ARBA00022481"/>
    </source>
</evidence>
<evidence type="ECO:0000256" key="9">
    <source>
        <dbReference type="ARBA" id="ARBA00023125"/>
    </source>
</evidence>
<dbReference type="InterPro" id="IPR035425">
    <property type="entry name" value="CENP-T/H4_C"/>
</dbReference>
<evidence type="ECO:0000256" key="3">
    <source>
        <dbReference type="ARBA" id="ARBA00004286"/>
    </source>
</evidence>
<keyword evidence="10 12" id="KW-0539">Nucleus</keyword>
<organism evidence="15 16">
    <name type="scientific">Penicillium brasilianum</name>
    <dbReference type="NCBI Taxonomy" id="104259"/>
    <lineage>
        <taxon>Eukaryota</taxon>
        <taxon>Fungi</taxon>
        <taxon>Dikarya</taxon>
        <taxon>Ascomycota</taxon>
        <taxon>Pezizomycotina</taxon>
        <taxon>Eurotiomycetes</taxon>
        <taxon>Eurotiomycetidae</taxon>
        <taxon>Eurotiales</taxon>
        <taxon>Aspergillaceae</taxon>
        <taxon>Penicillium</taxon>
    </lineage>
</organism>
<evidence type="ECO:0000256" key="2">
    <source>
        <dbReference type="ARBA" id="ARBA00004123"/>
    </source>
</evidence>
<dbReference type="PANTHER" id="PTHR10484">
    <property type="entry name" value="HISTONE H4"/>
    <property type="match status" value="1"/>
</dbReference>